<proteinExistence type="predicted"/>
<reference evidence="1 2" key="1">
    <citation type="journal article" date="2012" name="BMC Genomics">
        <title>Complete genome sequence of Saccharothrix espanaensis DSM 44229T and comparison to the other completely sequenced Pseudonocardiaceae.</title>
        <authorList>
            <person name="Strobel T."/>
            <person name="Al-Dilaimi A."/>
            <person name="Blom J."/>
            <person name="Gessner A."/>
            <person name="Kalinowski J."/>
            <person name="Luzhetska M."/>
            <person name="Puhler A."/>
            <person name="Szczepanowski R."/>
            <person name="Bechthold A."/>
            <person name="Ruckert C."/>
        </authorList>
    </citation>
    <scope>NUCLEOTIDE SEQUENCE [LARGE SCALE GENOMIC DNA]</scope>
    <source>
        <strain evidence="2">ATCC 51144 / DSM 44229 / JCM 9112 / NBRC 15066 / NRRL 15764</strain>
    </source>
</reference>
<protein>
    <submittedName>
        <fullName evidence="1">Uncharacterized protein</fullName>
    </submittedName>
</protein>
<evidence type="ECO:0000313" key="2">
    <source>
        <dbReference type="Proteomes" id="UP000006281"/>
    </source>
</evidence>
<gene>
    <name evidence="1" type="ordered locus">BN6_12300</name>
</gene>
<accession>K0JRY5</accession>
<dbReference type="Proteomes" id="UP000006281">
    <property type="component" value="Chromosome"/>
</dbReference>
<sequence>MSRGWAALGPEIGCRDGFAPLPSSDHNGQTTKINTMAYPWKTTSNDQGYPSIAANFASGYRC</sequence>
<keyword evidence="2" id="KW-1185">Reference proteome</keyword>
<dbReference type="AlphaFoldDB" id="K0JRY5"/>
<organism evidence="1 2">
    <name type="scientific">Saccharothrix espanaensis (strain ATCC 51144 / DSM 44229 / JCM 9112 / NBRC 15066 / NRRL 15764)</name>
    <dbReference type="NCBI Taxonomy" id="1179773"/>
    <lineage>
        <taxon>Bacteria</taxon>
        <taxon>Bacillati</taxon>
        <taxon>Actinomycetota</taxon>
        <taxon>Actinomycetes</taxon>
        <taxon>Pseudonocardiales</taxon>
        <taxon>Pseudonocardiaceae</taxon>
        <taxon>Saccharothrix</taxon>
    </lineage>
</organism>
<evidence type="ECO:0000313" key="1">
    <source>
        <dbReference type="EMBL" id="CCH28556.1"/>
    </source>
</evidence>
<dbReference type="HOGENOM" id="CLU_2901533_0_0_11"/>
<dbReference type="KEGG" id="sesp:BN6_12300"/>
<dbReference type="EMBL" id="HE804045">
    <property type="protein sequence ID" value="CCH28556.1"/>
    <property type="molecule type" value="Genomic_DNA"/>
</dbReference>
<name>K0JRY5_SACES</name>